<proteinExistence type="predicted"/>
<dbReference type="Proteomes" id="UP000247233">
    <property type="component" value="Unassembled WGS sequence"/>
</dbReference>
<dbReference type="OrthoDB" id="10609752at2759"/>
<dbReference type="GeneID" id="37060855"/>
<gene>
    <name evidence="1" type="ORF">BO70DRAFT_20384</name>
</gene>
<accession>A0A317X5M2</accession>
<name>A0A317X5M2_9EURO</name>
<dbReference type="RefSeq" id="XP_025404586.1">
    <property type="nucleotide sequence ID" value="XM_025538618.1"/>
</dbReference>
<comment type="caution">
    <text evidence="1">The sequence shown here is derived from an EMBL/GenBank/DDBJ whole genome shotgun (WGS) entry which is preliminary data.</text>
</comment>
<dbReference type="VEuPathDB" id="FungiDB:BO70DRAFT_20384"/>
<sequence>MVTLHRNHYTLYADYSYPSIYTLHVPINLLRTEKWRAGLRPNNNTTNQNSVRRAVGRNNNHNELEAQIRLSLWLFGWRCWPACRVIRLLISSFPLLLLAPPAAPTRRRVVLLLSLACSHPVRLLPEFAPPRKSDAALERLHLVHRASGSTVDESVSVSRLSSLKPERFPPLSHPPFSYIFCCPAPFRLAS</sequence>
<evidence type="ECO:0000313" key="1">
    <source>
        <dbReference type="EMBL" id="PWY92847.1"/>
    </source>
</evidence>
<reference evidence="1 2" key="1">
    <citation type="submission" date="2016-12" db="EMBL/GenBank/DDBJ databases">
        <title>The genomes of Aspergillus section Nigri reveals drivers in fungal speciation.</title>
        <authorList>
            <consortium name="DOE Joint Genome Institute"/>
            <person name="Vesth T.C."/>
            <person name="Nybo J."/>
            <person name="Theobald S."/>
            <person name="Brandl J."/>
            <person name="Frisvad J.C."/>
            <person name="Nielsen K.F."/>
            <person name="Lyhne E.K."/>
            <person name="Kogle M.E."/>
            <person name="Kuo A."/>
            <person name="Riley R."/>
            <person name="Clum A."/>
            <person name="Nolan M."/>
            <person name="Lipzen A."/>
            <person name="Salamov A."/>
            <person name="Henrissat B."/>
            <person name="Wiebenga A."/>
            <person name="De Vries R.P."/>
            <person name="Grigoriev I.V."/>
            <person name="Mortensen U.H."/>
            <person name="Andersen M.R."/>
            <person name="Baker S.E."/>
        </authorList>
    </citation>
    <scope>NUCLEOTIDE SEQUENCE [LARGE SCALE GENOMIC DNA]</scope>
    <source>
        <strain evidence="1 2">CBS 117.55</strain>
    </source>
</reference>
<protein>
    <submittedName>
        <fullName evidence="1">Uncharacterized protein</fullName>
    </submittedName>
</protein>
<dbReference type="EMBL" id="MSFL01000001">
    <property type="protein sequence ID" value="PWY92847.1"/>
    <property type="molecule type" value="Genomic_DNA"/>
</dbReference>
<dbReference type="AlphaFoldDB" id="A0A317X5M2"/>
<keyword evidence="2" id="KW-1185">Reference proteome</keyword>
<evidence type="ECO:0000313" key="2">
    <source>
        <dbReference type="Proteomes" id="UP000247233"/>
    </source>
</evidence>
<organism evidence="1 2">
    <name type="scientific">Aspergillus heteromorphus CBS 117.55</name>
    <dbReference type="NCBI Taxonomy" id="1448321"/>
    <lineage>
        <taxon>Eukaryota</taxon>
        <taxon>Fungi</taxon>
        <taxon>Dikarya</taxon>
        <taxon>Ascomycota</taxon>
        <taxon>Pezizomycotina</taxon>
        <taxon>Eurotiomycetes</taxon>
        <taxon>Eurotiomycetidae</taxon>
        <taxon>Eurotiales</taxon>
        <taxon>Aspergillaceae</taxon>
        <taxon>Aspergillus</taxon>
        <taxon>Aspergillus subgen. Circumdati</taxon>
    </lineage>
</organism>